<gene>
    <name evidence="2" type="ORF">EV199_0684</name>
</gene>
<feature type="domain" description="KilA-N DNA-binding" evidence="1">
    <location>
        <begin position="10"/>
        <end position="124"/>
    </location>
</feature>
<evidence type="ECO:0000313" key="3">
    <source>
        <dbReference type="Proteomes" id="UP000293874"/>
    </source>
</evidence>
<dbReference type="Proteomes" id="UP000293874">
    <property type="component" value="Unassembled WGS sequence"/>
</dbReference>
<dbReference type="EMBL" id="SGXA01000001">
    <property type="protein sequence ID" value="RZS74833.1"/>
    <property type="molecule type" value="Genomic_DNA"/>
</dbReference>
<dbReference type="Pfam" id="PF10543">
    <property type="entry name" value="ORF6N"/>
    <property type="match status" value="1"/>
</dbReference>
<dbReference type="AlphaFoldDB" id="A0A4Q7N0N2"/>
<accession>A0A4Q7N0N2</accession>
<name>A0A4Q7N0N2_9BACT</name>
<reference evidence="2 3" key="1">
    <citation type="submission" date="2019-02" db="EMBL/GenBank/DDBJ databases">
        <title>Genomic Encyclopedia of Type Strains, Phase IV (KMG-IV): sequencing the most valuable type-strain genomes for metagenomic binning, comparative biology and taxonomic classification.</title>
        <authorList>
            <person name="Goeker M."/>
        </authorList>
    </citation>
    <scope>NUCLEOTIDE SEQUENCE [LARGE SCALE GENOMIC DNA]</scope>
    <source>
        <strain evidence="2 3">DSM 18116</strain>
    </source>
</reference>
<comment type="caution">
    <text evidence="2">The sequence shown here is derived from an EMBL/GenBank/DDBJ whole genome shotgun (WGS) entry which is preliminary data.</text>
</comment>
<organism evidence="2 3">
    <name type="scientific">Pseudobacter ginsenosidimutans</name>
    <dbReference type="NCBI Taxonomy" id="661488"/>
    <lineage>
        <taxon>Bacteria</taxon>
        <taxon>Pseudomonadati</taxon>
        <taxon>Bacteroidota</taxon>
        <taxon>Chitinophagia</taxon>
        <taxon>Chitinophagales</taxon>
        <taxon>Chitinophagaceae</taxon>
        <taxon>Pseudobacter</taxon>
    </lineage>
</organism>
<dbReference type="InterPro" id="IPR018873">
    <property type="entry name" value="KilA-N_DNA-bd_domain"/>
</dbReference>
<evidence type="ECO:0000259" key="1">
    <source>
        <dbReference type="Pfam" id="PF10543"/>
    </source>
</evidence>
<evidence type="ECO:0000313" key="2">
    <source>
        <dbReference type="EMBL" id="RZS74833.1"/>
    </source>
</evidence>
<proteinExistence type="predicted"/>
<keyword evidence="3" id="KW-1185">Reference proteome</keyword>
<protein>
    <submittedName>
        <fullName evidence="2">ORF6N domain-containing protein</fullName>
    </submittedName>
</protein>
<sequence length="202" mass="23338">MVEIESIQHRIYTIRGERVMLDFDLAALYEVETRVLNQAVKRNLMRFPDDFMFRLTAEEWNQLRSQVPTKKSGHVDMRSQIVTSSPRNASIGIQVEIAQATAHRPAKNLPFAFTEHGIAMLSGVIHSERAIKMKITIMRTFIAVKRLSIQQLDALQEMKSLKERLGTHDIQLNTLFEAMENLLDENAAKHKWENRPRIGFKP</sequence>